<evidence type="ECO:0000256" key="7">
    <source>
        <dbReference type="RuleBase" id="RU004020"/>
    </source>
</evidence>
<keyword evidence="3" id="KW-0805">Transcription regulation</keyword>
<dbReference type="PANTHER" id="PTHR10015">
    <property type="entry name" value="HEAT SHOCK TRANSCRIPTION FACTOR"/>
    <property type="match status" value="1"/>
</dbReference>
<dbReference type="GO" id="GO:0005634">
    <property type="term" value="C:nucleus"/>
    <property type="evidence" value="ECO:0007669"/>
    <property type="project" value="UniProtKB-SubCell"/>
</dbReference>
<evidence type="ECO:0000256" key="5">
    <source>
        <dbReference type="ARBA" id="ARBA00023163"/>
    </source>
</evidence>
<dbReference type="InterPro" id="IPR000232">
    <property type="entry name" value="HSF_DNA-bd"/>
</dbReference>
<comment type="caution">
    <text evidence="9">The sequence shown here is derived from an EMBL/GenBank/DDBJ whole genome shotgun (WGS) entry which is preliminary data.</text>
</comment>
<dbReference type="AlphaFoldDB" id="A0A482VGH5"/>
<sequence length="310" mass="36198">MEENLNNVAIFVSKLWKMLNKAEETDIMSWNPSGKSFIIQDQVLFITKLLPLYFKHNNMGSFIRQLNLYDFHKICVDNKNSELEYQHKCFQRDRPDLLKYIKRKLPQYKRLVYAKMDREELVNLSKEITSVKNKQEDTVKQLNLLQQENVSLMKELASLHAKHNSQNRVLKKIIEILIPIFETKGQNKNLVKKQLDPMSKSDFYNWTEPVQNNYKKSVPDVAPNQESLENLKLYNATSSEPVSGFMDPKDLLININQPMVFNEDLEQNVKISKDPINYLDNDLSSLLDSDVLNYNLLVGQSNGLEQEPKV</sequence>
<evidence type="ECO:0000259" key="8">
    <source>
        <dbReference type="SMART" id="SM00415"/>
    </source>
</evidence>
<keyword evidence="5" id="KW-0804">Transcription</keyword>
<comment type="subcellular location">
    <subcellularLocation>
        <location evidence="1">Nucleus</location>
    </subcellularLocation>
</comment>
<dbReference type="Pfam" id="PF00447">
    <property type="entry name" value="HSF_DNA-bind"/>
    <property type="match status" value="1"/>
</dbReference>
<evidence type="ECO:0000256" key="6">
    <source>
        <dbReference type="ARBA" id="ARBA00023242"/>
    </source>
</evidence>
<keyword evidence="6" id="KW-0539">Nucleus</keyword>
<gene>
    <name evidence="9" type="ORF">BDFB_002446</name>
</gene>
<dbReference type="InterPro" id="IPR036390">
    <property type="entry name" value="WH_DNA-bd_sf"/>
</dbReference>
<evidence type="ECO:0000313" key="10">
    <source>
        <dbReference type="Proteomes" id="UP000292052"/>
    </source>
</evidence>
<dbReference type="Gene3D" id="1.10.10.10">
    <property type="entry name" value="Winged helix-like DNA-binding domain superfamily/Winged helix DNA-binding domain"/>
    <property type="match status" value="1"/>
</dbReference>
<protein>
    <submittedName>
        <fullName evidence="9">HSF DNA-bind domain containing protein</fullName>
    </submittedName>
</protein>
<feature type="domain" description="HSF-type DNA-binding" evidence="8">
    <location>
        <begin position="7"/>
        <end position="104"/>
    </location>
</feature>
<organism evidence="9 10">
    <name type="scientific">Asbolus verrucosus</name>
    <name type="common">Desert ironclad beetle</name>
    <dbReference type="NCBI Taxonomy" id="1661398"/>
    <lineage>
        <taxon>Eukaryota</taxon>
        <taxon>Metazoa</taxon>
        <taxon>Ecdysozoa</taxon>
        <taxon>Arthropoda</taxon>
        <taxon>Hexapoda</taxon>
        <taxon>Insecta</taxon>
        <taxon>Pterygota</taxon>
        <taxon>Neoptera</taxon>
        <taxon>Endopterygota</taxon>
        <taxon>Coleoptera</taxon>
        <taxon>Polyphaga</taxon>
        <taxon>Cucujiformia</taxon>
        <taxon>Tenebrionidae</taxon>
        <taxon>Pimeliinae</taxon>
        <taxon>Asbolus</taxon>
    </lineage>
</organism>
<evidence type="ECO:0000256" key="1">
    <source>
        <dbReference type="ARBA" id="ARBA00004123"/>
    </source>
</evidence>
<evidence type="ECO:0000313" key="9">
    <source>
        <dbReference type="EMBL" id="RZC31971.1"/>
    </source>
</evidence>
<dbReference type="GO" id="GO:0043565">
    <property type="term" value="F:sequence-specific DNA binding"/>
    <property type="evidence" value="ECO:0007669"/>
    <property type="project" value="InterPro"/>
</dbReference>
<evidence type="ECO:0000256" key="2">
    <source>
        <dbReference type="ARBA" id="ARBA00006403"/>
    </source>
</evidence>
<dbReference type="STRING" id="1661398.A0A482VGH5"/>
<dbReference type="InterPro" id="IPR036388">
    <property type="entry name" value="WH-like_DNA-bd_sf"/>
</dbReference>
<proteinExistence type="inferred from homology"/>
<dbReference type="GO" id="GO:0003700">
    <property type="term" value="F:DNA-binding transcription factor activity"/>
    <property type="evidence" value="ECO:0007669"/>
    <property type="project" value="InterPro"/>
</dbReference>
<dbReference type="OrthoDB" id="60033at2759"/>
<accession>A0A482VGH5</accession>
<keyword evidence="10" id="KW-1185">Reference proteome</keyword>
<dbReference type="Proteomes" id="UP000292052">
    <property type="component" value="Unassembled WGS sequence"/>
</dbReference>
<evidence type="ECO:0000256" key="3">
    <source>
        <dbReference type="ARBA" id="ARBA00023015"/>
    </source>
</evidence>
<keyword evidence="4" id="KW-0238">DNA-binding</keyword>
<name>A0A482VGH5_ASBVE</name>
<comment type="similarity">
    <text evidence="2 7">Belongs to the HSF family.</text>
</comment>
<dbReference type="FunFam" id="1.10.10.10:FF:000027">
    <property type="entry name" value="Heat shock transcription factor 1"/>
    <property type="match status" value="1"/>
</dbReference>
<reference evidence="9 10" key="1">
    <citation type="submission" date="2017-03" db="EMBL/GenBank/DDBJ databases">
        <title>Genome of the blue death feigning beetle - Asbolus verrucosus.</title>
        <authorList>
            <person name="Rider S.D."/>
        </authorList>
    </citation>
    <scope>NUCLEOTIDE SEQUENCE [LARGE SCALE GENOMIC DNA]</scope>
    <source>
        <strain evidence="9">Butters</strain>
        <tissue evidence="9">Head and leg muscle</tissue>
    </source>
</reference>
<dbReference type="SMART" id="SM00415">
    <property type="entry name" value="HSF"/>
    <property type="match status" value="1"/>
</dbReference>
<dbReference type="PRINTS" id="PR00056">
    <property type="entry name" value="HSFDOMAIN"/>
</dbReference>
<dbReference type="SUPFAM" id="SSF46785">
    <property type="entry name" value="Winged helix' DNA-binding domain"/>
    <property type="match status" value="1"/>
</dbReference>
<evidence type="ECO:0000256" key="4">
    <source>
        <dbReference type="ARBA" id="ARBA00023125"/>
    </source>
</evidence>
<dbReference type="EMBL" id="QDEB01101125">
    <property type="protein sequence ID" value="RZC31971.1"/>
    <property type="molecule type" value="Genomic_DNA"/>
</dbReference>
<dbReference type="PANTHER" id="PTHR10015:SF427">
    <property type="entry name" value="HEAT SHOCK FACTOR PROTEIN"/>
    <property type="match status" value="1"/>
</dbReference>